<keyword evidence="4" id="KW-1185">Reference proteome</keyword>
<dbReference type="EMBL" id="BAAATA010000008">
    <property type="protein sequence ID" value="GAA2482525.1"/>
    <property type="molecule type" value="Genomic_DNA"/>
</dbReference>
<gene>
    <name evidence="3" type="ORF">GCM10010406_18530</name>
</gene>
<evidence type="ECO:0000256" key="1">
    <source>
        <dbReference type="SAM" id="Coils"/>
    </source>
</evidence>
<organism evidence="3 4">
    <name type="scientific">Streptomyces thermolineatus</name>
    <dbReference type="NCBI Taxonomy" id="44033"/>
    <lineage>
        <taxon>Bacteria</taxon>
        <taxon>Bacillati</taxon>
        <taxon>Actinomycetota</taxon>
        <taxon>Actinomycetes</taxon>
        <taxon>Kitasatosporales</taxon>
        <taxon>Streptomycetaceae</taxon>
        <taxon>Streptomyces</taxon>
    </lineage>
</organism>
<dbReference type="Gene3D" id="3.10.450.50">
    <property type="match status" value="1"/>
</dbReference>
<evidence type="ECO:0000313" key="4">
    <source>
        <dbReference type="Proteomes" id="UP001501358"/>
    </source>
</evidence>
<dbReference type="SUPFAM" id="SSF54427">
    <property type="entry name" value="NTF2-like"/>
    <property type="match status" value="1"/>
</dbReference>
<keyword evidence="1" id="KW-0175">Coiled coil</keyword>
<evidence type="ECO:0000313" key="3">
    <source>
        <dbReference type="EMBL" id="GAA2482525.1"/>
    </source>
</evidence>
<accession>A0ABN3LGH8</accession>
<dbReference type="Pfam" id="PF13577">
    <property type="entry name" value="SnoaL_4"/>
    <property type="match status" value="1"/>
</dbReference>
<reference evidence="3 4" key="1">
    <citation type="journal article" date="2019" name="Int. J. Syst. Evol. Microbiol.">
        <title>The Global Catalogue of Microorganisms (GCM) 10K type strain sequencing project: providing services to taxonomists for standard genome sequencing and annotation.</title>
        <authorList>
            <consortium name="The Broad Institute Genomics Platform"/>
            <consortium name="The Broad Institute Genome Sequencing Center for Infectious Disease"/>
            <person name="Wu L."/>
            <person name="Ma J."/>
        </authorList>
    </citation>
    <scope>NUCLEOTIDE SEQUENCE [LARGE SCALE GENOMIC DNA]</scope>
    <source>
        <strain evidence="3 4">JCM 6307</strain>
    </source>
</reference>
<comment type="caution">
    <text evidence="3">The sequence shown here is derived from an EMBL/GenBank/DDBJ whole genome shotgun (WGS) entry which is preliminary data.</text>
</comment>
<evidence type="ECO:0000259" key="2">
    <source>
        <dbReference type="Pfam" id="PF13577"/>
    </source>
</evidence>
<name>A0ABN3LGH8_9ACTN</name>
<dbReference type="CDD" id="cd00531">
    <property type="entry name" value="NTF2_like"/>
    <property type="match status" value="1"/>
</dbReference>
<dbReference type="InterPro" id="IPR032710">
    <property type="entry name" value="NTF2-like_dom_sf"/>
</dbReference>
<dbReference type="RefSeq" id="WP_344382649.1">
    <property type="nucleotide sequence ID" value="NZ_BAAATA010000008.1"/>
</dbReference>
<feature type="domain" description="SnoaL-like" evidence="2">
    <location>
        <begin position="19"/>
        <end position="142"/>
    </location>
</feature>
<protein>
    <submittedName>
        <fullName evidence="3">Nuclear transport factor 2 family protein</fullName>
    </submittedName>
</protein>
<sequence>MTEGTAQERLAGLEQRLAHLEDERAVARLIAAYGPLVDSGSAEAVAALWEPDGVYDVDELLMRGREEIAAMVRSDAHRGWIAGGCAHVVGPAHVTVDGDEAVAVCHSLMVVREGGACTVRRATANHWRLRRGPDGWRVAVRTSRVLDGRPESPALLASLLAGTA</sequence>
<dbReference type="InterPro" id="IPR037401">
    <property type="entry name" value="SnoaL-like"/>
</dbReference>
<dbReference type="Proteomes" id="UP001501358">
    <property type="component" value="Unassembled WGS sequence"/>
</dbReference>
<proteinExistence type="predicted"/>
<feature type="coiled-coil region" evidence="1">
    <location>
        <begin position="3"/>
        <end position="30"/>
    </location>
</feature>